<feature type="region of interest" description="Disordered" evidence="1">
    <location>
        <begin position="513"/>
        <end position="540"/>
    </location>
</feature>
<dbReference type="RefSeq" id="XP_018066927.1">
    <property type="nucleotide sequence ID" value="XM_018213366.1"/>
</dbReference>
<evidence type="ECO:0000256" key="1">
    <source>
        <dbReference type="SAM" id="MobiDB-lite"/>
    </source>
</evidence>
<dbReference type="KEGG" id="psco:LY89DRAFT_673527"/>
<reference evidence="3 4" key="1">
    <citation type="submission" date="2015-10" db="EMBL/GenBank/DDBJ databases">
        <title>Full genome of DAOMC 229536 Phialocephala scopiformis, a fungal endophyte of spruce producing the potent anti-insectan compound rugulosin.</title>
        <authorList>
            <consortium name="DOE Joint Genome Institute"/>
            <person name="Walker A.K."/>
            <person name="Frasz S.L."/>
            <person name="Seifert K.A."/>
            <person name="Miller J.D."/>
            <person name="Mondo S.J."/>
            <person name="Labutti K."/>
            <person name="Lipzen A."/>
            <person name="Dockter R."/>
            <person name="Kennedy M."/>
            <person name="Grigoriev I.V."/>
            <person name="Spatafora J.W."/>
        </authorList>
    </citation>
    <scope>NUCLEOTIDE SEQUENCE [LARGE SCALE GENOMIC DNA]</scope>
    <source>
        <strain evidence="3 4">CBS 120377</strain>
    </source>
</reference>
<feature type="compositionally biased region" description="Low complexity" evidence="1">
    <location>
        <begin position="513"/>
        <end position="534"/>
    </location>
</feature>
<protein>
    <recommendedName>
        <fullName evidence="2">Azaphilone pigments biosynthesis cluster protein L N-terminal domain-containing protein</fullName>
    </recommendedName>
</protein>
<evidence type="ECO:0000259" key="2">
    <source>
        <dbReference type="Pfam" id="PF17111"/>
    </source>
</evidence>
<dbReference type="PANTHER" id="PTHR36167">
    <property type="entry name" value="C2H2 FINGER DOMAIN TRANSCRIPTION FACTOR (EUROFUNG)-RELATED"/>
    <property type="match status" value="1"/>
</dbReference>
<dbReference type="InterPro" id="IPR031348">
    <property type="entry name" value="PigL_N"/>
</dbReference>
<feature type="region of interest" description="Disordered" evidence="1">
    <location>
        <begin position="792"/>
        <end position="811"/>
    </location>
</feature>
<dbReference type="OrthoDB" id="5431013at2759"/>
<organism evidence="3 4">
    <name type="scientific">Mollisia scopiformis</name>
    <name type="common">Conifer needle endophyte fungus</name>
    <name type="synonym">Phialocephala scopiformis</name>
    <dbReference type="NCBI Taxonomy" id="149040"/>
    <lineage>
        <taxon>Eukaryota</taxon>
        <taxon>Fungi</taxon>
        <taxon>Dikarya</taxon>
        <taxon>Ascomycota</taxon>
        <taxon>Pezizomycotina</taxon>
        <taxon>Leotiomycetes</taxon>
        <taxon>Helotiales</taxon>
        <taxon>Mollisiaceae</taxon>
        <taxon>Mollisia</taxon>
    </lineage>
</organism>
<feature type="region of interest" description="Disordered" evidence="1">
    <location>
        <begin position="226"/>
        <end position="248"/>
    </location>
</feature>
<dbReference type="GeneID" id="28823092"/>
<feature type="region of interest" description="Disordered" evidence="1">
    <location>
        <begin position="364"/>
        <end position="384"/>
    </location>
</feature>
<feature type="domain" description="Azaphilone pigments biosynthesis cluster protein L N-terminal" evidence="2">
    <location>
        <begin position="5"/>
        <end position="212"/>
    </location>
</feature>
<sequence>MSGLEVIGSVASVLQLAATIYSISKTLYEVGDALSNASSDIKDLAGDLETFSQELELLSTLLDGKSTHYSDQVYRLTAKIIGDCAMICEKINRVLKKLRSRSVWAKMKWLYKEKEIEKLRARLRDLKLSLMIILSHFSILKADRMMDAMGIGSSSLLEGPRNEAAAKETVKDLEKARKKLAGITMDQNQTTVAPSRSTSTQFSWLQESSESTTAASNALSKSSLRASSTALSELDPESPPPTPGPQIPCFAVPSEDFSEVKAIMMNSAAMYSVQSFQTAASRFEYDECDDNSERHHFQEVPINSPFRSETGPRYQGWNEDKTASEPAADLPSKKTPVTGLLNQPTKDCQRSFHRPDLLARHLHRHWSPRSRASSSASESRTPSLKVDLSSMGAYSSGPQEFSDALTPPGFWNFVEPLATSSNFRAINFQGSADSKRTASQAQLPESDLDLAPSCRAESSRMLDLMTTPNSLGSSSQSGIAESYAEGGMNYTTTQQLPLLSISEDNWNTSQSCNNSSCCSSTSSPDHSPESDTSPRMSTPVSARAHLLSIPTSMVDSDSHKTFHHSSNGNMHIAGYSGFDAAEPTSGHLRSEQLSQLWWRASAKLEENDPFLSTALNVAWEAYITMGSMIHKLSRVSLTITLATMSSIKRIHGLMKMIQDVLQSKTGACVWVYLSKALDILCQHTDINQYTDILESLADVVALIARYNVMESMYQQLPGMDLEPDYEDALVSLCTHVLEYLGQVITLSLETGQHASMSEILTQTINKINQADTNCRQFTVTFMDTALDRDIKDVSDEDSDSDSANCEPRGTKRGFEEISVAIVHARSTQAEMSGSASLEFQEMGKRPRV</sequence>
<dbReference type="Proteomes" id="UP000070700">
    <property type="component" value="Unassembled WGS sequence"/>
</dbReference>
<feature type="region of interest" description="Disordered" evidence="1">
    <location>
        <begin position="184"/>
        <end position="206"/>
    </location>
</feature>
<dbReference type="Pfam" id="PF17111">
    <property type="entry name" value="PigL_N"/>
    <property type="match status" value="1"/>
</dbReference>
<feature type="compositionally biased region" description="Low complexity" evidence="1">
    <location>
        <begin position="369"/>
        <end position="383"/>
    </location>
</feature>
<evidence type="ECO:0000313" key="4">
    <source>
        <dbReference type="Proteomes" id="UP000070700"/>
    </source>
</evidence>
<feature type="region of interest" description="Disordered" evidence="1">
    <location>
        <begin position="303"/>
        <end position="350"/>
    </location>
</feature>
<dbReference type="InParanoid" id="A0A194WY94"/>
<keyword evidence="4" id="KW-1185">Reference proteome</keyword>
<dbReference type="PANTHER" id="PTHR36167:SF3">
    <property type="entry name" value="C2H2 FINGER DOMAIN TRANSCRIPTION FACTOR (EUROFUNG)-RELATED"/>
    <property type="match status" value="1"/>
</dbReference>
<dbReference type="GO" id="GO:0006355">
    <property type="term" value="P:regulation of DNA-templated transcription"/>
    <property type="evidence" value="ECO:0007669"/>
    <property type="project" value="InterPro"/>
</dbReference>
<accession>A0A194WY94</accession>
<proteinExistence type="predicted"/>
<feature type="compositionally biased region" description="Polar residues" evidence="1">
    <location>
        <begin position="185"/>
        <end position="206"/>
    </location>
</feature>
<name>A0A194WY94_MOLSC</name>
<dbReference type="EMBL" id="KQ947424">
    <property type="protein sequence ID" value="KUJ12572.1"/>
    <property type="molecule type" value="Genomic_DNA"/>
</dbReference>
<gene>
    <name evidence="3" type="ORF">LY89DRAFT_673527</name>
</gene>
<dbReference type="AlphaFoldDB" id="A0A194WY94"/>
<feature type="compositionally biased region" description="Pro residues" evidence="1">
    <location>
        <begin position="237"/>
        <end position="246"/>
    </location>
</feature>
<evidence type="ECO:0000313" key="3">
    <source>
        <dbReference type="EMBL" id="KUJ12572.1"/>
    </source>
</evidence>
<dbReference type="InterPro" id="IPR039327">
    <property type="entry name" value="CON7-like"/>
</dbReference>